<name>A0ABT6WQ42_9ACTN</name>
<organism evidence="1 2">
    <name type="scientific">Actinoplanes sandaracinus</name>
    <dbReference type="NCBI Taxonomy" id="3045177"/>
    <lineage>
        <taxon>Bacteria</taxon>
        <taxon>Bacillati</taxon>
        <taxon>Actinomycetota</taxon>
        <taxon>Actinomycetes</taxon>
        <taxon>Micromonosporales</taxon>
        <taxon>Micromonosporaceae</taxon>
        <taxon>Actinoplanes</taxon>
    </lineage>
</organism>
<protein>
    <submittedName>
        <fullName evidence="1">Uncharacterized protein</fullName>
    </submittedName>
</protein>
<accession>A0ABT6WQ42</accession>
<proteinExistence type="predicted"/>
<gene>
    <name evidence="1" type="ORF">QLQ12_24890</name>
</gene>
<reference evidence="1 2" key="1">
    <citation type="submission" date="2023-05" db="EMBL/GenBank/DDBJ databases">
        <title>Actinoplanes sp. NEAU-A12 genome sequencing.</title>
        <authorList>
            <person name="Wang Z.-S."/>
        </authorList>
    </citation>
    <scope>NUCLEOTIDE SEQUENCE [LARGE SCALE GENOMIC DNA]</scope>
    <source>
        <strain evidence="1 2">NEAU-A12</strain>
    </source>
</reference>
<keyword evidence="2" id="KW-1185">Reference proteome</keyword>
<dbReference type="Proteomes" id="UP001241758">
    <property type="component" value="Unassembled WGS sequence"/>
</dbReference>
<sequence length="83" mass="8692">MGPIKGPSSEHHGTRLTRRCGALVGDPLLHHGEPFPADAVSSFASACAIRGAERARQSPAPHLRQLADAAADWAQFLAAGRTP</sequence>
<evidence type="ECO:0000313" key="2">
    <source>
        <dbReference type="Proteomes" id="UP001241758"/>
    </source>
</evidence>
<evidence type="ECO:0000313" key="1">
    <source>
        <dbReference type="EMBL" id="MDI6101862.1"/>
    </source>
</evidence>
<dbReference type="RefSeq" id="WP_282762862.1">
    <property type="nucleotide sequence ID" value="NZ_JASCTH010000017.1"/>
</dbReference>
<comment type="caution">
    <text evidence="1">The sequence shown here is derived from an EMBL/GenBank/DDBJ whole genome shotgun (WGS) entry which is preliminary data.</text>
</comment>
<dbReference type="EMBL" id="JASCTH010000017">
    <property type="protein sequence ID" value="MDI6101862.1"/>
    <property type="molecule type" value="Genomic_DNA"/>
</dbReference>